<dbReference type="GO" id="GO:0022857">
    <property type="term" value="F:transmembrane transporter activity"/>
    <property type="evidence" value="ECO:0007669"/>
    <property type="project" value="InterPro"/>
</dbReference>
<proteinExistence type="predicted"/>
<gene>
    <name evidence="6" type="ORF">CB0940_04586</name>
    <name evidence="7" type="ORF">RHO25_006471</name>
</gene>
<comment type="subcellular location">
    <subcellularLocation>
        <location evidence="1">Cell inner membrane</location>
        <topology evidence="1">Multi-pass membrane protein</topology>
    </subcellularLocation>
</comment>
<sequence length="874" mass="95100">MADRDLDHGNIYGRSETTLAVVISMLLLCTIFVALRMISRVAIVKKVILDDYFMILAWAITVGLCASICVGTVNGLGRHEVDVPDAWQPALRKSNYAFAVLYQPALMATKTSILAFYLTFSSAERLFKWSCYATLFVVNAGGLALTLVTVFQCSPVSAAFYAITPAGAQCTDILTIYLSSIPLNIITDLAILFLPMPVLTSMRLPKKQKIILLVTFSFGIFVTVVDVVRVHYLQSAAEMRLAEIANARASDSSRNSIETDSSFYLAFSFMWSAIEVTVGIMCACVPGLKPLVARFFPSMLRDPGDAPSKFGSISTPDAEVQKVAPLVPDIPEDVHFRDFGRAASSQEEEEEQGPMGMMEFLTTPDMGEFHPMERSPTALTNTTRHTVPNSPTFFDFVDMKQKKSLAYLTTKESIYPVALVTVMFFVWGFEYGLVDVLNSQFQTVASVTVAQSVGIGSAYYCGYLVGPITIGHWVLKHWGFKACFPIGLSIYACGCLIFWPAAVLTSWPTILVTNFIVGFGLSMLEISANTFISLCGPAQYAEVRLNLSQGVQAVGGVVAPLIADKAFYHKTSNAPSLINTQWAYLGISLFTVALAVMYFYIPLPEATDAELEDAAERMDSAHKRRFGNVRIIWFILAIGAFSQFCYVGAQEVVGTTFPPYLETVMPRLDTSDFSAIAHTAFAISRFLAAGLCLWITPRVLLLAFCCGTIIFSALCMHLTGGAAVAMQVMIFFCEGPIFGLIFAQALRGQGRHTKFASVILTASIGGGAIFSPISTALRANGRSVPFSLVVAVAAFAATTVFAVVLCLSRPMRLVADPIKDPSASKPASRDERPGSTSSRASRALSFLSLGGKKKERESAGVEYRERKISTPIDE</sequence>
<feature type="transmembrane region" description="Helical" evidence="4">
    <location>
        <begin position="175"/>
        <end position="198"/>
    </location>
</feature>
<keyword evidence="2" id="KW-1003">Cell membrane</keyword>
<evidence type="ECO:0000256" key="3">
    <source>
        <dbReference type="SAM" id="MobiDB-lite"/>
    </source>
</evidence>
<protein>
    <submittedName>
        <fullName evidence="6">L-fucose-proton symporter</fullName>
    </submittedName>
</protein>
<evidence type="ECO:0000256" key="4">
    <source>
        <dbReference type="SAM" id="Phobius"/>
    </source>
</evidence>
<feature type="transmembrane region" description="Helical" evidence="4">
    <location>
        <begin position="631"/>
        <end position="653"/>
    </location>
</feature>
<feature type="transmembrane region" description="Helical" evidence="4">
    <location>
        <begin position="755"/>
        <end position="774"/>
    </location>
</feature>
<evidence type="ECO:0000313" key="6">
    <source>
        <dbReference type="EMBL" id="PIA92697.1"/>
    </source>
</evidence>
<dbReference type="Pfam" id="PF07690">
    <property type="entry name" value="MFS_1"/>
    <property type="match status" value="1"/>
</dbReference>
<dbReference type="PANTHER" id="PTHR43702">
    <property type="entry name" value="L-FUCOSE-PROTON SYMPORTER"/>
    <property type="match status" value="1"/>
</dbReference>
<feature type="transmembrane region" description="Helical" evidence="4">
    <location>
        <begin position="699"/>
        <end position="719"/>
    </location>
</feature>
<dbReference type="AlphaFoldDB" id="A0A2G5HJG2"/>
<feature type="transmembrane region" description="Helical" evidence="4">
    <location>
        <begin position="786"/>
        <end position="807"/>
    </location>
</feature>
<reference evidence="7 9" key="2">
    <citation type="submission" date="2023-09" db="EMBL/GenBank/DDBJ databases">
        <title>Complete-Gapless Cercospora beticola genome.</title>
        <authorList>
            <person name="Wyatt N.A."/>
            <person name="Spanner R.E."/>
            <person name="Bolton M.D."/>
        </authorList>
    </citation>
    <scope>NUCLEOTIDE SEQUENCE [LARGE SCALE GENOMIC DNA]</scope>
    <source>
        <strain evidence="7">Cb09-40</strain>
    </source>
</reference>
<keyword evidence="9" id="KW-1185">Reference proteome</keyword>
<feature type="compositionally biased region" description="Basic and acidic residues" evidence="3">
    <location>
        <begin position="852"/>
        <end position="868"/>
    </location>
</feature>
<dbReference type="InterPro" id="IPR049326">
    <property type="entry name" value="Rhodopsin_dom_fungi"/>
</dbReference>
<feature type="transmembrane region" description="Helical" evidence="4">
    <location>
        <begin position="582"/>
        <end position="601"/>
    </location>
</feature>
<feature type="transmembrane region" description="Helical" evidence="4">
    <location>
        <begin position="545"/>
        <end position="562"/>
    </location>
</feature>
<feature type="transmembrane region" description="Helical" evidence="4">
    <location>
        <begin position="132"/>
        <end position="163"/>
    </location>
</feature>
<dbReference type="InterPro" id="IPR050375">
    <property type="entry name" value="MFS_TsgA-like"/>
</dbReference>
<feature type="transmembrane region" description="Helical" evidence="4">
    <location>
        <begin position="96"/>
        <end position="120"/>
    </location>
</feature>
<dbReference type="PANTHER" id="PTHR43702:SF13">
    <property type="entry name" value="MONOSACCHARIDE TRANSPORTER, PUTATIVE (AFU_ORTHOLOGUE AFUA_4G06630)-RELATED"/>
    <property type="match status" value="1"/>
</dbReference>
<feature type="transmembrane region" description="Helical" evidence="4">
    <location>
        <begin position="210"/>
        <end position="232"/>
    </location>
</feature>
<dbReference type="InterPro" id="IPR036259">
    <property type="entry name" value="MFS_trans_sf"/>
</dbReference>
<dbReference type="Pfam" id="PF20684">
    <property type="entry name" value="Fung_rhodopsin"/>
    <property type="match status" value="1"/>
</dbReference>
<keyword evidence="4" id="KW-1133">Transmembrane helix</keyword>
<feature type="region of interest" description="Disordered" evidence="3">
    <location>
        <begin position="818"/>
        <end position="874"/>
    </location>
</feature>
<dbReference type="SUPFAM" id="SSF103473">
    <property type="entry name" value="MFS general substrate transporter"/>
    <property type="match status" value="1"/>
</dbReference>
<dbReference type="Proteomes" id="UP000230605">
    <property type="component" value="Chromosome 4"/>
</dbReference>
<feature type="transmembrane region" description="Helical" evidence="4">
    <location>
        <begin position="673"/>
        <end position="694"/>
    </location>
</feature>
<evidence type="ECO:0000256" key="2">
    <source>
        <dbReference type="ARBA" id="ARBA00022475"/>
    </source>
</evidence>
<feature type="transmembrane region" description="Helical" evidence="4">
    <location>
        <begin position="20"/>
        <end position="43"/>
    </location>
</feature>
<dbReference type="EMBL" id="LKMD01000105">
    <property type="protein sequence ID" value="PIA92697.1"/>
    <property type="molecule type" value="Genomic_DNA"/>
</dbReference>
<feature type="transmembrane region" description="Helical" evidence="4">
    <location>
        <begin position="413"/>
        <end position="433"/>
    </location>
</feature>
<evidence type="ECO:0000256" key="1">
    <source>
        <dbReference type="ARBA" id="ARBA00004429"/>
    </source>
</evidence>
<feature type="compositionally biased region" description="Low complexity" evidence="3">
    <location>
        <begin position="834"/>
        <end position="850"/>
    </location>
</feature>
<feature type="transmembrane region" description="Helical" evidence="4">
    <location>
        <begin position="725"/>
        <end position="743"/>
    </location>
</feature>
<dbReference type="Gene3D" id="1.20.1250.20">
    <property type="entry name" value="MFS general substrate transporter like domains"/>
    <property type="match status" value="2"/>
</dbReference>
<name>A0A2G5HJG2_CERBT</name>
<dbReference type="Proteomes" id="UP001302367">
    <property type="component" value="Chromosome 4"/>
</dbReference>
<feature type="domain" description="Rhodopsin" evidence="5">
    <location>
        <begin position="35"/>
        <end position="294"/>
    </location>
</feature>
<keyword evidence="4" id="KW-0812">Transmembrane</keyword>
<reference evidence="6 8" key="1">
    <citation type="submission" date="2015-10" db="EMBL/GenBank/DDBJ databases">
        <title>The cercosporin biosynthetic gene cluster was horizontally transferred to several fungal lineages and shown to be expanded in Cercospora beticola based on microsynteny with recipient genomes.</title>
        <authorList>
            <person name="De Jonge R."/>
            <person name="Ebert M.K."/>
            <person name="Suttle J.C."/>
            <person name="Jurick Ii W.M."/>
            <person name="Secor G.A."/>
            <person name="Thomma B.P."/>
            <person name="Van De Peer Y."/>
            <person name="Bolton M.D."/>
        </authorList>
    </citation>
    <scope>NUCLEOTIDE SEQUENCE [LARGE SCALE GENOMIC DNA]</scope>
    <source>
        <strain evidence="6 8">09-40</strain>
    </source>
</reference>
<dbReference type="EMBL" id="CP134187">
    <property type="protein sequence ID" value="WPB01839.1"/>
    <property type="molecule type" value="Genomic_DNA"/>
</dbReference>
<evidence type="ECO:0000313" key="8">
    <source>
        <dbReference type="Proteomes" id="UP000230605"/>
    </source>
</evidence>
<dbReference type="OrthoDB" id="546893at2759"/>
<feature type="transmembrane region" description="Helical" evidence="4">
    <location>
        <begin position="453"/>
        <end position="475"/>
    </location>
</feature>
<dbReference type="GO" id="GO:0005886">
    <property type="term" value="C:plasma membrane"/>
    <property type="evidence" value="ECO:0007669"/>
    <property type="project" value="UniProtKB-SubCell"/>
</dbReference>
<feature type="transmembrane region" description="Helical" evidence="4">
    <location>
        <begin position="507"/>
        <end position="524"/>
    </location>
</feature>
<accession>A0A2G5HJG2</accession>
<feature type="transmembrane region" description="Helical" evidence="4">
    <location>
        <begin position="482"/>
        <end position="501"/>
    </location>
</feature>
<evidence type="ECO:0000259" key="5">
    <source>
        <dbReference type="Pfam" id="PF20684"/>
    </source>
</evidence>
<dbReference type="InterPro" id="IPR011701">
    <property type="entry name" value="MFS"/>
</dbReference>
<keyword evidence="4" id="KW-0472">Membrane</keyword>
<organism evidence="6 8">
    <name type="scientific">Cercospora beticola</name>
    <name type="common">Sugarbeet leaf spot fungus</name>
    <dbReference type="NCBI Taxonomy" id="122368"/>
    <lineage>
        <taxon>Eukaryota</taxon>
        <taxon>Fungi</taxon>
        <taxon>Dikarya</taxon>
        <taxon>Ascomycota</taxon>
        <taxon>Pezizomycotina</taxon>
        <taxon>Dothideomycetes</taxon>
        <taxon>Dothideomycetidae</taxon>
        <taxon>Mycosphaerellales</taxon>
        <taxon>Mycosphaerellaceae</taxon>
        <taxon>Cercospora</taxon>
    </lineage>
</organism>
<feature type="transmembrane region" description="Helical" evidence="4">
    <location>
        <begin position="55"/>
        <end position="76"/>
    </location>
</feature>
<evidence type="ECO:0000313" key="7">
    <source>
        <dbReference type="EMBL" id="WPB01839.1"/>
    </source>
</evidence>
<evidence type="ECO:0000313" key="9">
    <source>
        <dbReference type="Proteomes" id="UP001302367"/>
    </source>
</evidence>